<proteinExistence type="predicted"/>
<accession>A0A4R2QGW7</accession>
<protein>
    <submittedName>
        <fullName evidence="1">Uncharacterized protein</fullName>
    </submittedName>
</protein>
<dbReference type="AlphaFoldDB" id="A0A4R2QGW7"/>
<name>A0A4R2QGW7_9PSEU</name>
<evidence type="ECO:0000313" key="2">
    <source>
        <dbReference type="Proteomes" id="UP000294911"/>
    </source>
</evidence>
<keyword evidence="2" id="KW-1185">Reference proteome</keyword>
<sequence>MHNVVATIVGDLIAKRTDSCLTERSSWQDSLWTRVVELLRGLSGGLERLQLDRCNASTFAQAVPGAVVADHELGILVKKNGVVLVME</sequence>
<comment type="caution">
    <text evidence="1">The sequence shown here is derived from an EMBL/GenBank/DDBJ whole genome shotgun (WGS) entry which is preliminary data.</text>
</comment>
<dbReference type="EMBL" id="SLXQ01000011">
    <property type="protein sequence ID" value="TCP47814.1"/>
    <property type="molecule type" value="Genomic_DNA"/>
</dbReference>
<reference evidence="1 2" key="1">
    <citation type="submission" date="2019-03" db="EMBL/GenBank/DDBJ databases">
        <title>Genomic Encyclopedia of Type Strains, Phase IV (KMG-IV): sequencing the most valuable type-strain genomes for metagenomic binning, comparative biology and taxonomic classification.</title>
        <authorList>
            <person name="Goeker M."/>
        </authorList>
    </citation>
    <scope>NUCLEOTIDE SEQUENCE [LARGE SCALE GENOMIC DNA]</scope>
    <source>
        <strain evidence="1 2">DSM 45765</strain>
    </source>
</reference>
<dbReference type="Proteomes" id="UP000294911">
    <property type="component" value="Unassembled WGS sequence"/>
</dbReference>
<evidence type="ECO:0000313" key="1">
    <source>
        <dbReference type="EMBL" id="TCP47814.1"/>
    </source>
</evidence>
<gene>
    <name evidence="1" type="ORF">EV191_11119</name>
</gene>
<organism evidence="1 2">
    <name type="scientific">Tamaricihabitans halophyticus</name>
    <dbReference type="NCBI Taxonomy" id="1262583"/>
    <lineage>
        <taxon>Bacteria</taxon>
        <taxon>Bacillati</taxon>
        <taxon>Actinomycetota</taxon>
        <taxon>Actinomycetes</taxon>
        <taxon>Pseudonocardiales</taxon>
        <taxon>Pseudonocardiaceae</taxon>
        <taxon>Tamaricihabitans</taxon>
    </lineage>
</organism>